<name>A0ABS8QJB1_9BACI</name>
<evidence type="ECO:0000313" key="6">
    <source>
        <dbReference type="EMBL" id="MCD4839105.1"/>
    </source>
</evidence>
<evidence type="ECO:0000313" key="7">
    <source>
        <dbReference type="Proteomes" id="UP001162836"/>
    </source>
</evidence>
<dbReference type="Proteomes" id="UP001162836">
    <property type="component" value="Unassembled WGS sequence"/>
</dbReference>
<keyword evidence="3 5" id="KW-1133">Transmembrane helix</keyword>
<feature type="transmembrane region" description="Helical" evidence="5">
    <location>
        <begin position="6"/>
        <end position="24"/>
    </location>
</feature>
<dbReference type="InterPro" id="IPR007269">
    <property type="entry name" value="ICMT_MeTrfase"/>
</dbReference>
<feature type="transmembrane region" description="Helical" evidence="5">
    <location>
        <begin position="125"/>
        <end position="155"/>
    </location>
</feature>
<dbReference type="PANTHER" id="PTHR43847:SF1">
    <property type="entry name" value="BLL3993 PROTEIN"/>
    <property type="match status" value="1"/>
</dbReference>
<evidence type="ECO:0008006" key="8">
    <source>
        <dbReference type="Google" id="ProtNLM"/>
    </source>
</evidence>
<organism evidence="6 7">
    <name type="scientific">Neobacillus sedimentimangrovi</name>
    <dbReference type="NCBI Taxonomy" id="2699460"/>
    <lineage>
        <taxon>Bacteria</taxon>
        <taxon>Bacillati</taxon>
        <taxon>Bacillota</taxon>
        <taxon>Bacilli</taxon>
        <taxon>Bacillales</taxon>
        <taxon>Bacillaceae</taxon>
        <taxon>Neobacillus</taxon>
    </lineage>
</organism>
<keyword evidence="4 5" id="KW-0472">Membrane</keyword>
<feature type="transmembrane region" description="Helical" evidence="5">
    <location>
        <begin position="45"/>
        <end position="66"/>
    </location>
</feature>
<dbReference type="EMBL" id="JAJODE010000023">
    <property type="protein sequence ID" value="MCD4839105.1"/>
    <property type="molecule type" value="Genomic_DNA"/>
</dbReference>
<evidence type="ECO:0000256" key="5">
    <source>
        <dbReference type="SAM" id="Phobius"/>
    </source>
</evidence>
<keyword evidence="7" id="KW-1185">Reference proteome</keyword>
<evidence type="ECO:0000256" key="3">
    <source>
        <dbReference type="ARBA" id="ARBA00022989"/>
    </source>
</evidence>
<dbReference type="PANTHER" id="PTHR43847">
    <property type="entry name" value="BLL3993 PROTEIN"/>
    <property type="match status" value="1"/>
</dbReference>
<dbReference type="RefSeq" id="WP_081905041.1">
    <property type="nucleotide sequence ID" value="NZ_JAJODE010000023.1"/>
</dbReference>
<proteinExistence type="predicted"/>
<evidence type="ECO:0000256" key="1">
    <source>
        <dbReference type="ARBA" id="ARBA00004141"/>
    </source>
</evidence>
<reference evidence="6 7" key="1">
    <citation type="journal article" date="2023" name="Antonie Van Leeuwenhoek">
        <title>Unveiling the genomic potential of a novel thermostable glycoside hydrolases producing Neobacillus sedimentimangrovi UE25.</title>
        <authorList>
            <person name="Ejaz U."/>
            <person name="Saleem F."/>
            <person name="Rashid R."/>
            <person name="Hasan K.A."/>
            <person name="Syed M.N."/>
            <person name="Sohail M."/>
        </authorList>
    </citation>
    <scope>NUCLEOTIDE SEQUENCE [LARGE SCALE GENOMIC DNA]</scope>
    <source>
        <strain evidence="6 7">UE25</strain>
    </source>
</reference>
<gene>
    <name evidence="6" type="ORF">LRS37_09495</name>
</gene>
<dbReference type="Pfam" id="PF04140">
    <property type="entry name" value="ICMT"/>
    <property type="match status" value="1"/>
</dbReference>
<dbReference type="InterPro" id="IPR052527">
    <property type="entry name" value="Metal_cation-efflux_comp"/>
</dbReference>
<keyword evidence="2 5" id="KW-0812">Transmembrane</keyword>
<sequence length="189" mass="22576">MNDIFPFIYMICILIFQRMGELLIARKNEKWMKLQGAIEFGEKHYRSIVLLHVLFFISLIVEKIMFNQGLSSFWPVILMIIIIVQILRIWVICTLGKYWNTKIIVQPHAKIIQNGPYKYIKHPNYLVVITEIMMIPMLFQCIWTSVIFTIINLYLLSIRIQEEEKALNSLTEYKRAFQDCNRFIPKIEK</sequence>
<evidence type="ECO:0000256" key="2">
    <source>
        <dbReference type="ARBA" id="ARBA00022692"/>
    </source>
</evidence>
<dbReference type="Gene3D" id="1.20.120.1630">
    <property type="match status" value="1"/>
</dbReference>
<comment type="subcellular location">
    <subcellularLocation>
        <location evidence="1">Membrane</location>
        <topology evidence="1">Multi-pass membrane protein</topology>
    </subcellularLocation>
</comment>
<evidence type="ECO:0000256" key="4">
    <source>
        <dbReference type="ARBA" id="ARBA00023136"/>
    </source>
</evidence>
<protein>
    <recommendedName>
        <fullName evidence="8">Isoprenylcysteine carboxyl methyltransferase</fullName>
    </recommendedName>
</protein>
<comment type="caution">
    <text evidence="6">The sequence shown here is derived from an EMBL/GenBank/DDBJ whole genome shotgun (WGS) entry which is preliminary data.</text>
</comment>
<accession>A0ABS8QJB1</accession>
<feature type="transmembrane region" description="Helical" evidence="5">
    <location>
        <begin position="72"/>
        <end position="93"/>
    </location>
</feature>